<gene>
    <name evidence="9" type="primary">Necator_chrIII.g9128</name>
    <name evidence="9" type="ORF">RB195_008363</name>
</gene>
<dbReference type="Gene3D" id="2.10.90.10">
    <property type="entry name" value="Cystine-knot cytokines"/>
    <property type="match status" value="1"/>
</dbReference>
<comment type="similarity">
    <text evidence="2 6">Belongs to the TGF-beta family.</text>
</comment>
<evidence type="ECO:0000256" key="7">
    <source>
        <dbReference type="SAM" id="MobiDB-lite"/>
    </source>
</evidence>
<dbReference type="CDD" id="cd19378">
    <property type="entry name" value="TGF_beta_DAF7"/>
    <property type="match status" value="1"/>
</dbReference>
<evidence type="ECO:0000313" key="10">
    <source>
        <dbReference type="Proteomes" id="UP001303046"/>
    </source>
</evidence>
<dbReference type="PROSITE" id="PS00250">
    <property type="entry name" value="TGF_BETA_1"/>
    <property type="match status" value="1"/>
</dbReference>
<protein>
    <recommendedName>
        <fullName evidence="8">TGF-beta family profile domain-containing protein</fullName>
    </recommendedName>
</protein>
<name>A0ABR1CN99_NECAM</name>
<feature type="domain" description="TGF-beta family profile" evidence="8">
    <location>
        <begin position="258"/>
        <end position="376"/>
    </location>
</feature>
<dbReference type="InterPro" id="IPR029034">
    <property type="entry name" value="Cystine-knot_cytokine"/>
</dbReference>
<reference evidence="9 10" key="1">
    <citation type="submission" date="2023-08" db="EMBL/GenBank/DDBJ databases">
        <title>A Necator americanus chromosomal reference genome.</title>
        <authorList>
            <person name="Ilik V."/>
            <person name="Petrzelkova K.J."/>
            <person name="Pardy F."/>
            <person name="Fuh T."/>
            <person name="Niatou-Singa F.S."/>
            <person name="Gouil Q."/>
            <person name="Baker L."/>
            <person name="Ritchie M.E."/>
            <person name="Jex A.R."/>
            <person name="Gazzola D."/>
            <person name="Li H."/>
            <person name="Toshio Fujiwara R."/>
            <person name="Zhan B."/>
            <person name="Aroian R.V."/>
            <person name="Pafco B."/>
            <person name="Schwarz E.M."/>
        </authorList>
    </citation>
    <scope>NUCLEOTIDE SEQUENCE [LARGE SCALE GENOMIC DNA]</scope>
    <source>
        <strain evidence="9 10">Aroian</strain>
        <tissue evidence="9">Whole animal</tissue>
    </source>
</reference>
<dbReference type="EMBL" id="JAVFWL010000003">
    <property type="protein sequence ID" value="KAK6739822.1"/>
    <property type="molecule type" value="Genomic_DNA"/>
</dbReference>
<sequence length="376" mass="42288">MMIRLIVSSRSRSRSSSRSSSSSSSSTSSCHQRQLLFIFYLIANILLVSSQNCTDICLEKMAQIRLEDIKTRLLSSMGMDEPPNVNSIDLSPATIEEMIESMANMDEKLEEDTAERTFIMAVDPYDGFDRETLVARFPVSMTTMSRKVAKANLHVYLYVDDPLPEPEMVEVIVYERRLDGELGDAVASKTVEIQKSTKVVVPLKSTDVERWWRSNPILGLYVVAMLNGQNIAVHPQQDRHSQHTMVMSVTLNSEAFSRRKRSPAVCMPEDQEPGCCLYDLTVDFQQMGWKFIIAPHKYNAYMCRGDCTLSHAHVARAGHTKVAKTGIITRQEATGNQGMCCHPSEYDAVRMIYMNADNQVTMARVPGMIARKCSCS</sequence>
<dbReference type="InterPro" id="IPR001839">
    <property type="entry name" value="TGF-b_C"/>
</dbReference>
<evidence type="ECO:0000256" key="2">
    <source>
        <dbReference type="ARBA" id="ARBA00006656"/>
    </source>
</evidence>
<dbReference type="PANTHER" id="PTHR11848:SF303">
    <property type="entry name" value="DAUER LARVA DEVELOPMENT REGULATORY GROWTH FACTOR DAF-7"/>
    <property type="match status" value="1"/>
</dbReference>
<dbReference type="Gene3D" id="2.60.120.970">
    <property type="match status" value="1"/>
</dbReference>
<evidence type="ECO:0000313" key="9">
    <source>
        <dbReference type="EMBL" id="KAK6739822.1"/>
    </source>
</evidence>
<evidence type="ECO:0000256" key="4">
    <source>
        <dbReference type="ARBA" id="ARBA00023030"/>
    </source>
</evidence>
<keyword evidence="4 6" id="KW-0339">Growth factor</keyword>
<proteinExistence type="inferred from homology"/>
<dbReference type="Proteomes" id="UP001303046">
    <property type="component" value="Unassembled WGS sequence"/>
</dbReference>
<dbReference type="InterPro" id="IPR017948">
    <property type="entry name" value="TGFb_CS"/>
</dbReference>
<evidence type="ECO:0000256" key="5">
    <source>
        <dbReference type="ARBA" id="ARBA00023157"/>
    </source>
</evidence>
<dbReference type="InterPro" id="IPR015615">
    <property type="entry name" value="TGF-beta-rel"/>
</dbReference>
<comment type="caution">
    <text evidence="9">The sequence shown here is derived from an EMBL/GenBank/DDBJ whole genome shotgun (WGS) entry which is preliminary data.</text>
</comment>
<dbReference type="SUPFAM" id="SSF57501">
    <property type="entry name" value="Cystine-knot cytokines"/>
    <property type="match status" value="1"/>
</dbReference>
<dbReference type="PANTHER" id="PTHR11848">
    <property type="entry name" value="TGF-BETA FAMILY"/>
    <property type="match status" value="1"/>
</dbReference>
<dbReference type="PROSITE" id="PS51362">
    <property type="entry name" value="TGF_BETA_2"/>
    <property type="match status" value="1"/>
</dbReference>
<evidence type="ECO:0000259" key="8">
    <source>
        <dbReference type="PROSITE" id="PS51362"/>
    </source>
</evidence>
<evidence type="ECO:0000256" key="6">
    <source>
        <dbReference type="RuleBase" id="RU000354"/>
    </source>
</evidence>
<comment type="subcellular location">
    <subcellularLocation>
        <location evidence="1">Secreted</location>
    </subcellularLocation>
</comment>
<organism evidence="9 10">
    <name type="scientific">Necator americanus</name>
    <name type="common">Human hookworm</name>
    <dbReference type="NCBI Taxonomy" id="51031"/>
    <lineage>
        <taxon>Eukaryota</taxon>
        <taxon>Metazoa</taxon>
        <taxon>Ecdysozoa</taxon>
        <taxon>Nematoda</taxon>
        <taxon>Chromadorea</taxon>
        <taxon>Rhabditida</taxon>
        <taxon>Rhabditina</taxon>
        <taxon>Rhabditomorpha</taxon>
        <taxon>Strongyloidea</taxon>
        <taxon>Ancylostomatidae</taxon>
        <taxon>Bunostominae</taxon>
        <taxon>Necator</taxon>
    </lineage>
</organism>
<evidence type="ECO:0000256" key="1">
    <source>
        <dbReference type="ARBA" id="ARBA00004613"/>
    </source>
</evidence>
<dbReference type="Pfam" id="PF00019">
    <property type="entry name" value="TGF_beta"/>
    <property type="match status" value="1"/>
</dbReference>
<feature type="compositionally biased region" description="Low complexity" evidence="7">
    <location>
        <begin position="8"/>
        <end position="28"/>
    </location>
</feature>
<keyword evidence="5" id="KW-1015">Disulfide bond</keyword>
<dbReference type="PROSITE" id="PS51257">
    <property type="entry name" value="PROKAR_LIPOPROTEIN"/>
    <property type="match status" value="1"/>
</dbReference>
<evidence type="ECO:0000256" key="3">
    <source>
        <dbReference type="ARBA" id="ARBA00022525"/>
    </source>
</evidence>
<keyword evidence="3" id="KW-0964">Secreted</keyword>
<dbReference type="SMART" id="SM00204">
    <property type="entry name" value="TGFB"/>
    <property type="match status" value="1"/>
</dbReference>
<keyword evidence="10" id="KW-1185">Reference proteome</keyword>
<accession>A0ABR1CN99</accession>
<feature type="region of interest" description="Disordered" evidence="7">
    <location>
        <begin position="1"/>
        <end position="28"/>
    </location>
</feature>